<evidence type="ECO:0000259" key="12">
    <source>
        <dbReference type="Pfam" id="PF02709"/>
    </source>
</evidence>
<dbReference type="PRINTS" id="PR02050">
    <property type="entry name" value="B14GALTRFASE"/>
</dbReference>
<dbReference type="GO" id="GO:0005794">
    <property type="term" value="C:Golgi apparatus"/>
    <property type="evidence" value="ECO:0007669"/>
    <property type="project" value="TreeGrafter"/>
</dbReference>
<evidence type="ECO:0000256" key="1">
    <source>
        <dbReference type="ARBA" id="ARBA00004606"/>
    </source>
</evidence>
<keyword evidence="4 11" id="KW-0328">Glycosyltransferase</keyword>
<dbReference type="EMBL" id="NEDP02004220">
    <property type="protein sequence ID" value="OWF46281.1"/>
    <property type="molecule type" value="Genomic_DNA"/>
</dbReference>
<dbReference type="InterPro" id="IPR029044">
    <property type="entry name" value="Nucleotide-diphossugar_trans"/>
</dbReference>
<organism evidence="14 15">
    <name type="scientific">Mizuhopecten yessoensis</name>
    <name type="common">Japanese scallop</name>
    <name type="synonym">Patinopecten yessoensis</name>
    <dbReference type="NCBI Taxonomy" id="6573"/>
    <lineage>
        <taxon>Eukaryota</taxon>
        <taxon>Metazoa</taxon>
        <taxon>Spiralia</taxon>
        <taxon>Lophotrochozoa</taxon>
        <taxon>Mollusca</taxon>
        <taxon>Bivalvia</taxon>
        <taxon>Autobranchia</taxon>
        <taxon>Pteriomorphia</taxon>
        <taxon>Pectinida</taxon>
        <taxon>Pectinoidea</taxon>
        <taxon>Pectinidae</taxon>
        <taxon>Mizuhopecten</taxon>
    </lineage>
</organism>
<evidence type="ECO:0000256" key="3">
    <source>
        <dbReference type="ARBA" id="ARBA00005735"/>
    </source>
</evidence>
<dbReference type="Gene3D" id="3.90.550.10">
    <property type="entry name" value="Spore Coat Polysaccharide Biosynthesis Protein SpsA, Chain A"/>
    <property type="match status" value="1"/>
</dbReference>
<keyword evidence="8 11" id="KW-1133">Transmembrane helix</keyword>
<comment type="function">
    <text evidence="11">Catalyses the transfer of galactose onto proteins or lipids.</text>
</comment>
<evidence type="ECO:0000256" key="11">
    <source>
        <dbReference type="RuleBase" id="RU368121"/>
    </source>
</evidence>
<evidence type="ECO:0000256" key="10">
    <source>
        <dbReference type="ARBA" id="ARBA00023180"/>
    </source>
</evidence>
<comment type="similarity">
    <text evidence="3 11">Belongs to the glycosyltransferase 7 family.</text>
</comment>
<dbReference type="OrthoDB" id="6020664at2759"/>
<dbReference type="Pfam" id="PF02709">
    <property type="entry name" value="Glyco_transf_7C"/>
    <property type="match status" value="1"/>
</dbReference>
<dbReference type="InterPro" id="IPR027791">
    <property type="entry name" value="Galactosyl_T_C"/>
</dbReference>
<accession>A0A210QC25</accession>
<name>A0A210QC25_MIZYE</name>
<dbReference type="GO" id="GO:0016020">
    <property type="term" value="C:membrane"/>
    <property type="evidence" value="ECO:0007669"/>
    <property type="project" value="UniProtKB-SubCell"/>
</dbReference>
<evidence type="ECO:0000313" key="15">
    <source>
        <dbReference type="Proteomes" id="UP000242188"/>
    </source>
</evidence>
<keyword evidence="7 11" id="KW-0735">Signal-anchor</keyword>
<comment type="pathway">
    <text evidence="2 11">Protein modification; protein glycosylation.</text>
</comment>
<evidence type="ECO:0000259" key="13">
    <source>
        <dbReference type="Pfam" id="PF13733"/>
    </source>
</evidence>
<dbReference type="Pfam" id="PF13733">
    <property type="entry name" value="Glyco_transf_7N"/>
    <property type="match status" value="1"/>
</dbReference>
<keyword evidence="15" id="KW-1185">Reference proteome</keyword>
<evidence type="ECO:0000256" key="8">
    <source>
        <dbReference type="ARBA" id="ARBA00022989"/>
    </source>
</evidence>
<dbReference type="Proteomes" id="UP000242188">
    <property type="component" value="Unassembled WGS sequence"/>
</dbReference>
<feature type="domain" description="Galactosyltransferase N-terminal" evidence="13">
    <location>
        <begin position="68"/>
        <end position="152"/>
    </location>
</feature>
<comment type="caution">
    <text evidence="14">The sequence shown here is derived from an EMBL/GenBank/DDBJ whole genome shotgun (WGS) entry which is preliminary data.</text>
</comment>
<proteinExistence type="inferred from homology"/>
<dbReference type="GO" id="GO:0046525">
    <property type="term" value="F:xylosylprotein 4-beta-galactosyltransferase activity"/>
    <property type="evidence" value="ECO:0007669"/>
    <property type="project" value="TreeGrafter"/>
</dbReference>
<dbReference type="EC" id="2.4.1.-" evidence="11"/>
<feature type="transmembrane region" description="Helical" evidence="11">
    <location>
        <begin position="28"/>
        <end position="47"/>
    </location>
</feature>
<evidence type="ECO:0000313" key="14">
    <source>
        <dbReference type="EMBL" id="OWF46281.1"/>
    </source>
</evidence>
<dbReference type="InterPro" id="IPR027995">
    <property type="entry name" value="Galactosyl_T_N"/>
</dbReference>
<keyword evidence="10 11" id="KW-0325">Glycoprotein</keyword>
<dbReference type="SUPFAM" id="SSF53448">
    <property type="entry name" value="Nucleotide-diphospho-sugar transferases"/>
    <property type="match status" value="1"/>
</dbReference>
<dbReference type="GO" id="GO:0030166">
    <property type="term" value="P:proteoglycan biosynthetic process"/>
    <property type="evidence" value="ECO:0007669"/>
    <property type="project" value="TreeGrafter"/>
</dbReference>
<evidence type="ECO:0000256" key="9">
    <source>
        <dbReference type="ARBA" id="ARBA00023136"/>
    </source>
</evidence>
<protein>
    <recommendedName>
        <fullName evidence="11">Beta-1,4-galactosyltransferase</fullName>
        <ecNumber evidence="11">2.4.1.-</ecNumber>
    </recommendedName>
</protein>
<evidence type="ECO:0000256" key="4">
    <source>
        <dbReference type="ARBA" id="ARBA00022676"/>
    </source>
</evidence>
<dbReference type="GO" id="GO:0005975">
    <property type="term" value="P:carbohydrate metabolic process"/>
    <property type="evidence" value="ECO:0007669"/>
    <property type="project" value="InterPro"/>
</dbReference>
<evidence type="ECO:0000256" key="6">
    <source>
        <dbReference type="ARBA" id="ARBA00022692"/>
    </source>
</evidence>
<dbReference type="AlphaFoldDB" id="A0A210QC25"/>
<keyword evidence="6 11" id="KW-0812">Transmembrane</keyword>
<feature type="domain" description="Galactosyltransferase C-terminal" evidence="12">
    <location>
        <begin position="159"/>
        <end position="235"/>
    </location>
</feature>
<dbReference type="UniPathway" id="UPA00378"/>
<keyword evidence="5 11" id="KW-0808">Transferase</keyword>
<dbReference type="PANTHER" id="PTHR19300:SF30">
    <property type="entry name" value="BETA-1,4-GALACTOSYLTRANSFERASE 7"/>
    <property type="match status" value="1"/>
</dbReference>
<dbReference type="PANTHER" id="PTHR19300">
    <property type="entry name" value="BETA-1,4-GALACTOSYLTRANSFERASE"/>
    <property type="match status" value="1"/>
</dbReference>
<evidence type="ECO:0000256" key="7">
    <source>
        <dbReference type="ARBA" id="ARBA00022968"/>
    </source>
</evidence>
<comment type="subcellular location">
    <subcellularLocation>
        <location evidence="1">Membrane</location>
        <topology evidence="1">Single-pass type II membrane protein</topology>
    </subcellularLocation>
</comment>
<sequence>MKPSGGLQNFLLINTPESMKKVLFGRRFLVGAAVLSVLIWFSIEVIFDRHVSTMSEFKEVRNSRTYDKTHKMALLVPFRNCINELKEFAPHMMKFLNNQRIPYTIYVINQVDDLRFNRASLVNIGFLERHPDCDYIAIHDVDLLPLNPKLNYSFPSEGPFHVSSPELHPLYHYSEFTGGILLMTREQYEKVNGMSNKFWGWGAEDDDLALRILHHGFKTIHPLGLKTGFQNTFRHIHESKRPRDQARFIDEYKIKRRMDVSSGLNNTRYTVESRNTTLINGTQVTFINVHITCDVKITPWCLMEKRNTR</sequence>
<evidence type="ECO:0000256" key="5">
    <source>
        <dbReference type="ARBA" id="ARBA00022679"/>
    </source>
</evidence>
<dbReference type="InterPro" id="IPR003859">
    <property type="entry name" value="Galactosyl_T"/>
</dbReference>
<evidence type="ECO:0000256" key="2">
    <source>
        <dbReference type="ARBA" id="ARBA00004922"/>
    </source>
</evidence>
<gene>
    <name evidence="14" type="ORF">KP79_PYT17415</name>
</gene>
<dbReference type="STRING" id="6573.A0A210QC25"/>
<reference evidence="14 15" key="1">
    <citation type="journal article" date="2017" name="Nat. Ecol. Evol.">
        <title>Scallop genome provides insights into evolution of bilaterian karyotype and development.</title>
        <authorList>
            <person name="Wang S."/>
            <person name="Zhang J."/>
            <person name="Jiao W."/>
            <person name="Li J."/>
            <person name="Xun X."/>
            <person name="Sun Y."/>
            <person name="Guo X."/>
            <person name="Huan P."/>
            <person name="Dong B."/>
            <person name="Zhang L."/>
            <person name="Hu X."/>
            <person name="Sun X."/>
            <person name="Wang J."/>
            <person name="Zhao C."/>
            <person name="Wang Y."/>
            <person name="Wang D."/>
            <person name="Huang X."/>
            <person name="Wang R."/>
            <person name="Lv J."/>
            <person name="Li Y."/>
            <person name="Zhang Z."/>
            <person name="Liu B."/>
            <person name="Lu W."/>
            <person name="Hui Y."/>
            <person name="Liang J."/>
            <person name="Zhou Z."/>
            <person name="Hou R."/>
            <person name="Li X."/>
            <person name="Liu Y."/>
            <person name="Li H."/>
            <person name="Ning X."/>
            <person name="Lin Y."/>
            <person name="Zhao L."/>
            <person name="Xing Q."/>
            <person name="Dou J."/>
            <person name="Li Y."/>
            <person name="Mao J."/>
            <person name="Guo H."/>
            <person name="Dou H."/>
            <person name="Li T."/>
            <person name="Mu C."/>
            <person name="Jiang W."/>
            <person name="Fu Q."/>
            <person name="Fu X."/>
            <person name="Miao Y."/>
            <person name="Liu J."/>
            <person name="Yu Q."/>
            <person name="Li R."/>
            <person name="Liao H."/>
            <person name="Li X."/>
            <person name="Kong Y."/>
            <person name="Jiang Z."/>
            <person name="Chourrout D."/>
            <person name="Li R."/>
            <person name="Bao Z."/>
        </authorList>
    </citation>
    <scope>NUCLEOTIDE SEQUENCE [LARGE SCALE GENOMIC DNA]</scope>
    <source>
        <strain evidence="14 15">PY_sf001</strain>
    </source>
</reference>
<keyword evidence="9 11" id="KW-0472">Membrane</keyword>